<dbReference type="EMBL" id="JAUIRO010000004">
    <property type="protein sequence ID" value="KAK0717443.1"/>
    <property type="molecule type" value="Genomic_DNA"/>
</dbReference>
<proteinExistence type="predicted"/>
<dbReference type="AlphaFoldDB" id="A0AA40AKB3"/>
<feature type="region of interest" description="Disordered" evidence="1">
    <location>
        <begin position="86"/>
        <end position="116"/>
    </location>
</feature>
<name>A0AA40AKB3_9PEZI</name>
<dbReference type="Proteomes" id="UP001172101">
    <property type="component" value="Unassembled WGS sequence"/>
</dbReference>
<comment type="caution">
    <text evidence="2">The sequence shown here is derived from an EMBL/GenBank/DDBJ whole genome shotgun (WGS) entry which is preliminary data.</text>
</comment>
<organism evidence="2 3">
    <name type="scientific">Lasiosphaeria miniovina</name>
    <dbReference type="NCBI Taxonomy" id="1954250"/>
    <lineage>
        <taxon>Eukaryota</taxon>
        <taxon>Fungi</taxon>
        <taxon>Dikarya</taxon>
        <taxon>Ascomycota</taxon>
        <taxon>Pezizomycotina</taxon>
        <taxon>Sordariomycetes</taxon>
        <taxon>Sordariomycetidae</taxon>
        <taxon>Sordariales</taxon>
        <taxon>Lasiosphaeriaceae</taxon>
        <taxon>Lasiosphaeria</taxon>
    </lineage>
</organism>
<sequence length="275" mass="30516">MDRENYAVPQSEFFEMIRQTNFRSSDSRGKWLATMEMGNLPFVSSARVDSAVAFYLTPSLGADDYDESTIDRSLLGINSNVAIKFVPPEAGNSSPKKRRRQERSSGEDSVRSTDSGDIDAGNGFIFAQLGPLYAFTGPRSWEEVRSSDTDEIIEEGEWSAIGFGVVVELDKHGRPGPVWVIYNFYEDDDVDFSTRRIHVPVLDPVTMQYLPHIGRLVEGCTTSFTVAKIAESLGELGVGKAFTFNIKEGKECQIVRVKGLSAGQGTFLVRQFVKD</sequence>
<gene>
    <name evidence="2" type="ORF">B0T26DRAFT_675750</name>
</gene>
<evidence type="ECO:0000313" key="2">
    <source>
        <dbReference type="EMBL" id="KAK0717443.1"/>
    </source>
</evidence>
<evidence type="ECO:0000313" key="3">
    <source>
        <dbReference type="Proteomes" id="UP001172101"/>
    </source>
</evidence>
<protein>
    <submittedName>
        <fullName evidence="2">Uncharacterized protein</fullName>
    </submittedName>
</protein>
<dbReference type="GeneID" id="85323146"/>
<reference evidence="2" key="1">
    <citation type="submission" date="2023-06" db="EMBL/GenBank/DDBJ databases">
        <title>Genome-scale phylogeny and comparative genomics of the fungal order Sordariales.</title>
        <authorList>
            <consortium name="Lawrence Berkeley National Laboratory"/>
            <person name="Hensen N."/>
            <person name="Bonometti L."/>
            <person name="Westerberg I."/>
            <person name="Brannstrom I.O."/>
            <person name="Guillou S."/>
            <person name="Cros-Aarteil S."/>
            <person name="Calhoun S."/>
            <person name="Haridas S."/>
            <person name="Kuo A."/>
            <person name="Mondo S."/>
            <person name="Pangilinan J."/>
            <person name="Riley R."/>
            <person name="LaButti K."/>
            <person name="Andreopoulos B."/>
            <person name="Lipzen A."/>
            <person name="Chen C."/>
            <person name="Yanf M."/>
            <person name="Daum C."/>
            <person name="Ng V."/>
            <person name="Clum A."/>
            <person name="Steindorff A."/>
            <person name="Ohm R."/>
            <person name="Martin F."/>
            <person name="Silar P."/>
            <person name="Natvig D."/>
            <person name="Lalanne C."/>
            <person name="Gautier V."/>
            <person name="Ament-velasquez S.L."/>
            <person name="Kruys A."/>
            <person name="Hutchinson M.I."/>
            <person name="Powell A.J."/>
            <person name="Barry K."/>
            <person name="Miller A.N."/>
            <person name="Grigoriev I.V."/>
            <person name="Debuchy R."/>
            <person name="Gladieux P."/>
            <person name="Thoren M.H."/>
            <person name="Johannesson H."/>
        </authorList>
    </citation>
    <scope>NUCLEOTIDE SEQUENCE</scope>
    <source>
        <strain evidence="2">SMH2392-1A</strain>
    </source>
</reference>
<dbReference type="RefSeq" id="XP_060296236.1">
    <property type="nucleotide sequence ID" value="XM_060439876.1"/>
</dbReference>
<evidence type="ECO:0000256" key="1">
    <source>
        <dbReference type="SAM" id="MobiDB-lite"/>
    </source>
</evidence>
<accession>A0AA40AKB3</accession>
<feature type="compositionally biased region" description="Basic and acidic residues" evidence="1">
    <location>
        <begin position="102"/>
        <end position="111"/>
    </location>
</feature>
<keyword evidence="3" id="KW-1185">Reference proteome</keyword>